<dbReference type="AlphaFoldDB" id="A0A9D7SHR9"/>
<dbReference type="InterPro" id="IPR003594">
    <property type="entry name" value="HATPase_dom"/>
</dbReference>
<dbReference type="SMART" id="SM00448">
    <property type="entry name" value="REC"/>
    <property type="match status" value="1"/>
</dbReference>
<evidence type="ECO:0000313" key="14">
    <source>
        <dbReference type="Proteomes" id="UP000886657"/>
    </source>
</evidence>
<dbReference type="PROSITE" id="PS50110">
    <property type="entry name" value="RESPONSE_REGULATORY"/>
    <property type="match status" value="1"/>
</dbReference>
<dbReference type="SUPFAM" id="SSF52172">
    <property type="entry name" value="CheY-like"/>
    <property type="match status" value="1"/>
</dbReference>
<feature type="domain" description="Response regulatory" evidence="12">
    <location>
        <begin position="428"/>
        <end position="543"/>
    </location>
</feature>
<dbReference type="GO" id="GO:0000155">
    <property type="term" value="F:phosphorelay sensor kinase activity"/>
    <property type="evidence" value="ECO:0007669"/>
    <property type="project" value="InterPro"/>
</dbReference>
<dbReference type="SUPFAM" id="SSF47384">
    <property type="entry name" value="Homodimeric domain of signal transducing histidine kinase"/>
    <property type="match status" value="1"/>
</dbReference>
<evidence type="ECO:0000256" key="9">
    <source>
        <dbReference type="PROSITE-ProRule" id="PRU00169"/>
    </source>
</evidence>
<dbReference type="EC" id="2.7.13.3" evidence="2"/>
<keyword evidence="4" id="KW-0808">Transferase</keyword>
<name>A0A9D7SHR9_9BACT</name>
<evidence type="ECO:0000256" key="6">
    <source>
        <dbReference type="ARBA" id="ARBA00022777"/>
    </source>
</evidence>
<evidence type="ECO:0000256" key="2">
    <source>
        <dbReference type="ARBA" id="ARBA00012438"/>
    </source>
</evidence>
<comment type="caution">
    <text evidence="13">The sequence shown here is derived from an EMBL/GenBank/DDBJ whole genome shotgun (WGS) entry which is preliminary data.</text>
</comment>
<reference evidence="13" key="1">
    <citation type="submission" date="2020-10" db="EMBL/GenBank/DDBJ databases">
        <title>Connecting structure to function with the recovery of over 1000 high-quality activated sludge metagenome-assembled genomes encoding full-length rRNA genes using long-read sequencing.</title>
        <authorList>
            <person name="Singleton C.M."/>
            <person name="Petriglieri F."/>
            <person name="Kristensen J.M."/>
            <person name="Kirkegaard R.H."/>
            <person name="Michaelsen T.Y."/>
            <person name="Andersen M.H."/>
            <person name="Karst S.M."/>
            <person name="Dueholm M.S."/>
            <person name="Nielsen P.H."/>
            <person name="Albertsen M."/>
        </authorList>
    </citation>
    <scope>NUCLEOTIDE SEQUENCE</scope>
    <source>
        <strain evidence="13">Skiv_18-Q3-R9-52_MAXAC.067</strain>
    </source>
</reference>
<dbReference type="Pfam" id="PF00072">
    <property type="entry name" value="Response_reg"/>
    <property type="match status" value="1"/>
</dbReference>
<dbReference type="PROSITE" id="PS50109">
    <property type="entry name" value="HIS_KIN"/>
    <property type="match status" value="1"/>
</dbReference>
<accession>A0A9D7SHR9</accession>
<protein>
    <recommendedName>
        <fullName evidence="2">histidine kinase</fullName>
        <ecNumber evidence="2">2.7.13.3</ecNumber>
    </recommendedName>
</protein>
<proteinExistence type="predicted"/>
<dbReference type="CDD" id="cd00082">
    <property type="entry name" value="HisKA"/>
    <property type="match status" value="1"/>
</dbReference>
<feature type="coiled-coil region" evidence="10">
    <location>
        <begin position="50"/>
        <end position="112"/>
    </location>
</feature>
<sequence>MAEAETGSHPTDKLFGLLSENEKLASDLIEANQDLVWENEVLTKDLVSANRELVLEVEKLTAELALADQEVERLKEAGVTHAAALVVSDEKIHVQQDEKEELAAELVMANEAMVFRQAEKGKRAAELKLLHKELAQETETRRRSAELMVVNLKLAAQNKELEKRATELVISNRERMELLAQLLQSQKLESLGTLAGGIAHDMNNVLGAILGLSTAHMEIQPPTSPAFRAFETISKAAVRGGKMAKSLLNFARQSPAEEHEVDVNTILREEVRLLERTTLSKVHLQLELTPDLRPMRGDASALTHAFMNLCVNAVDAMPEDGTLTLRTLNVDNDWIEVEVADTGTGMSSDVLEKALNPFFTTKLEGKGTGLGLSLVYSTVKAHRGFMDIQSEPGHGTRVMMRFPACEWTVPAESSEVRAFAAPGCPGLTVLLVDDDELIQSSAQAMLDLLGHTVTGALSGEDALARMAAGFRPLVVILDMNMPGLGGARTLKELRGLYPTLPVLVSTGRVDQAALNLVEAYPHVTLLPKPYALKELKAHLDPLG</sequence>
<dbReference type="InterPro" id="IPR001789">
    <property type="entry name" value="Sig_transdc_resp-reg_receiver"/>
</dbReference>
<keyword evidence="3 9" id="KW-0597">Phosphoprotein</keyword>
<evidence type="ECO:0000256" key="4">
    <source>
        <dbReference type="ARBA" id="ARBA00022679"/>
    </source>
</evidence>
<dbReference type="CDD" id="cd00156">
    <property type="entry name" value="REC"/>
    <property type="match status" value="1"/>
</dbReference>
<dbReference type="Gene3D" id="1.10.287.130">
    <property type="match status" value="1"/>
</dbReference>
<organism evidence="13 14">
    <name type="scientific">Candidatus Geothrix skivensis</name>
    <dbReference type="NCBI Taxonomy" id="2954439"/>
    <lineage>
        <taxon>Bacteria</taxon>
        <taxon>Pseudomonadati</taxon>
        <taxon>Acidobacteriota</taxon>
        <taxon>Holophagae</taxon>
        <taxon>Holophagales</taxon>
        <taxon>Holophagaceae</taxon>
        <taxon>Geothrix</taxon>
    </lineage>
</organism>
<dbReference type="Pfam" id="PF02518">
    <property type="entry name" value="HATPase_c"/>
    <property type="match status" value="1"/>
</dbReference>
<dbReference type="SUPFAM" id="SSF55874">
    <property type="entry name" value="ATPase domain of HSP90 chaperone/DNA topoisomerase II/histidine kinase"/>
    <property type="match status" value="1"/>
</dbReference>
<dbReference type="InterPro" id="IPR036097">
    <property type="entry name" value="HisK_dim/P_sf"/>
</dbReference>
<keyword evidence="10" id="KW-0175">Coiled coil</keyword>
<dbReference type="PANTHER" id="PTHR43065">
    <property type="entry name" value="SENSOR HISTIDINE KINASE"/>
    <property type="match status" value="1"/>
</dbReference>
<dbReference type="InterPro" id="IPR036890">
    <property type="entry name" value="HATPase_C_sf"/>
</dbReference>
<evidence type="ECO:0000256" key="5">
    <source>
        <dbReference type="ARBA" id="ARBA00022741"/>
    </source>
</evidence>
<evidence type="ECO:0000256" key="3">
    <source>
        <dbReference type="ARBA" id="ARBA00022553"/>
    </source>
</evidence>
<keyword evidence="8" id="KW-0902">Two-component regulatory system</keyword>
<dbReference type="PRINTS" id="PR00344">
    <property type="entry name" value="BCTRLSENSOR"/>
</dbReference>
<evidence type="ECO:0000313" key="13">
    <source>
        <dbReference type="EMBL" id="MBK9797680.1"/>
    </source>
</evidence>
<dbReference type="PANTHER" id="PTHR43065:SF46">
    <property type="entry name" value="C4-DICARBOXYLATE TRANSPORT SENSOR PROTEIN DCTB"/>
    <property type="match status" value="1"/>
</dbReference>
<dbReference type="InterPro" id="IPR004358">
    <property type="entry name" value="Sig_transdc_His_kin-like_C"/>
</dbReference>
<evidence type="ECO:0000256" key="1">
    <source>
        <dbReference type="ARBA" id="ARBA00000085"/>
    </source>
</evidence>
<keyword evidence="7" id="KW-0067">ATP-binding</keyword>
<evidence type="ECO:0000256" key="10">
    <source>
        <dbReference type="SAM" id="Coils"/>
    </source>
</evidence>
<dbReference type="InterPro" id="IPR011006">
    <property type="entry name" value="CheY-like_superfamily"/>
</dbReference>
<dbReference type="EMBL" id="JADKIO010000011">
    <property type="protein sequence ID" value="MBK9797680.1"/>
    <property type="molecule type" value="Genomic_DNA"/>
</dbReference>
<evidence type="ECO:0000259" key="12">
    <source>
        <dbReference type="PROSITE" id="PS50110"/>
    </source>
</evidence>
<dbReference type="Gene3D" id="3.40.50.2300">
    <property type="match status" value="1"/>
</dbReference>
<evidence type="ECO:0000256" key="8">
    <source>
        <dbReference type="ARBA" id="ARBA00023012"/>
    </source>
</evidence>
<keyword evidence="5" id="KW-0547">Nucleotide-binding</keyword>
<keyword evidence="6" id="KW-0418">Kinase</keyword>
<feature type="modified residue" description="4-aspartylphosphate" evidence="9">
    <location>
        <position position="478"/>
    </location>
</feature>
<dbReference type="SMART" id="SM00387">
    <property type="entry name" value="HATPase_c"/>
    <property type="match status" value="1"/>
</dbReference>
<evidence type="ECO:0000259" key="11">
    <source>
        <dbReference type="PROSITE" id="PS50109"/>
    </source>
</evidence>
<feature type="domain" description="Histidine kinase" evidence="11">
    <location>
        <begin position="197"/>
        <end position="406"/>
    </location>
</feature>
<dbReference type="GO" id="GO:0005524">
    <property type="term" value="F:ATP binding"/>
    <property type="evidence" value="ECO:0007669"/>
    <property type="project" value="UniProtKB-KW"/>
</dbReference>
<dbReference type="Proteomes" id="UP000886657">
    <property type="component" value="Unassembled WGS sequence"/>
</dbReference>
<evidence type="ECO:0000256" key="7">
    <source>
        <dbReference type="ARBA" id="ARBA00022840"/>
    </source>
</evidence>
<dbReference type="InterPro" id="IPR003661">
    <property type="entry name" value="HisK_dim/P_dom"/>
</dbReference>
<comment type="catalytic activity">
    <reaction evidence="1">
        <text>ATP + protein L-histidine = ADP + protein N-phospho-L-histidine.</text>
        <dbReference type="EC" id="2.7.13.3"/>
    </reaction>
</comment>
<gene>
    <name evidence="13" type="ORF">IPP58_14560</name>
</gene>
<dbReference type="InterPro" id="IPR005467">
    <property type="entry name" value="His_kinase_dom"/>
</dbReference>
<dbReference type="Gene3D" id="3.30.565.10">
    <property type="entry name" value="Histidine kinase-like ATPase, C-terminal domain"/>
    <property type="match status" value="1"/>
</dbReference>